<evidence type="ECO:0000313" key="1">
    <source>
        <dbReference type="EMBL" id="MVA76591.1"/>
    </source>
</evidence>
<dbReference type="AlphaFoldDB" id="A0A6A9UV69"/>
<gene>
    <name evidence="1" type="ORF">GC722_11230</name>
</gene>
<accession>A0A6A9UV69</accession>
<dbReference type="Proteomes" id="UP000435304">
    <property type="component" value="Unassembled WGS sequence"/>
</dbReference>
<protein>
    <submittedName>
        <fullName evidence="1">Uncharacterized protein</fullName>
    </submittedName>
</protein>
<dbReference type="RefSeq" id="WP_156610166.1">
    <property type="nucleotide sequence ID" value="NZ_WPCU01000007.1"/>
</dbReference>
<sequence length="222" mass="23838">MGALRLHAVAIDDVRDIVGADAPFAARLREIARTAFAPAGSPGAPGLLGRLGPIFRRSPQAVVLAPEDPTPQDLETLLSGHYVRPERSLPTWRLVERLVEGIAWSSLAVDLDRGERDTLDFDLARAGLSSEVGLGRLLSHDAMIGVMPPPGEMACARPHSFALAMAEAWGRALAEDSPPVRQSPHRGAMTAISHWLDGFPQWGRVAAEQGRPLPDLVAFASR</sequence>
<name>A0A6A9UV69_9ACTN</name>
<proteinExistence type="predicted"/>
<keyword evidence="2" id="KW-1185">Reference proteome</keyword>
<reference evidence="1 2" key="1">
    <citation type="submission" date="2019-12" db="EMBL/GenBank/DDBJ databases">
        <title>Auraticoccus cholistani sp. nov., an actinomycete isolated from soil of Cholistan desert.</title>
        <authorList>
            <person name="Cheema M.T."/>
        </authorList>
    </citation>
    <scope>NUCLEOTIDE SEQUENCE [LARGE SCALE GENOMIC DNA]</scope>
    <source>
        <strain evidence="1 2">F435</strain>
    </source>
</reference>
<comment type="caution">
    <text evidence="1">The sequence shown here is derived from an EMBL/GenBank/DDBJ whole genome shotgun (WGS) entry which is preliminary data.</text>
</comment>
<dbReference type="EMBL" id="WPCU01000007">
    <property type="protein sequence ID" value="MVA76591.1"/>
    <property type="molecule type" value="Genomic_DNA"/>
</dbReference>
<evidence type="ECO:0000313" key="2">
    <source>
        <dbReference type="Proteomes" id="UP000435304"/>
    </source>
</evidence>
<organism evidence="1 2">
    <name type="scientific">Auraticoccus cholistanensis</name>
    <dbReference type="NCBI Taxonomy" id="2656650"/>
    <lineage>
        <taxon>Bacteria</taxon>
        <taxon>Bacillati</taxon>
        <taxon>Actinomycetota</taxon>
        <taxon>Actinomycetes</taxon>
        <taxon>Propionibacteriales</taxon>
        <taxon>Propionibacteriaceae</taxon>
        <taxon>Auraticoccus</taxon>
    </lineage>
</organism>